<keyword evidence="4" id="KW-0808">Transferase</keyword>
<dbReference type="AlphaFoldDB" id="A0A6V7NYZ5"/>
<dbReference type="GO" id="GO:0008270">
    <property type="term" value="F:zinc ion binding"/>
    <property type="evidence" value="ECO:0007669"/>
    <property type="project" value="UniProtKB-KW"/>
</dbReference>
<dbReference type="GO" id="GO:0000724">
    <property type="term" value="P:double-strand break repair via homologous recombination"/>
    <property type="evidence" value="ECO:0007669"/>
    <property type="project" value="InterPro"/>
</dbReference>
<dbReference type="EMBL" id="LR862143">
    <property type="protein sequence ID" value="CAD1823779.1"/>
    <property type="molecule type" value="Genomic_DNA"/>
</dbReference>
<organism evidence="13">
    <name type="scientific">Ananas comosus var. bracteatus</name>
    <name type="common">red pineapple</name>
    <dbReference type="NCBI Taxonomy" id="296719"/>
    <lineage>
        <taxon>Eukaryota</taxon>
        <taxon>Viridiplantae</taxon>
        <taxon>Streptophyta</taxon>
        <taxon>Embryophyta</taxon>
        <taxon>Tracheophyta</taxon>
        <taxon>Spermatophyta</taxon>
        <taxon>Magnoliopsida</taxon>
        <taxon>Liliopsida</taxon>
        <taxon>Poales</taxon>
        <taxon>Bromeliaceae</taxon>
        <taxon>Bromelioideae</taxon>
        <taxon>Ananas</taxon>
    </lineage>
</organism>
<evidence type="ECO:0000256" key="7">
    <source>
        <dbReference type="ARBA" id="ARBA00022786"/>
    </source>
</evidence>
<dbReference type="UniPathway" id="UPA00886"/>
<evidence type="ECO:0000256" key="5">
    <source>
        <dbReference type="ARBA" id="ARBA00022723"/>
    </source>
</evidence>
<evidence type="ECO:0000259" key="12">
    <source>
        <dbReference type="PROSITE" id="PS51044"/>
    </source>
</evidence>
<evidence type="ECO:0000256" key="8">
    <source>
        <dbReference type="ARBA" id="ARBA00022833"/>
    </source>
</evidence>
<evidence type="ECO:0000256" key="2">
    <source>
        <dbReference type="ARBA" id="ARBA00004718"/>
    </source>
</evidence>
<dbReference type="GO" id="GO:0030915">
    <property type="term" value="C:Smc5-Smc6 complex"/>
    <property type="evidence" value="ECO:0007669"/>
    <property type="project" value="InterPro"/>
</dbReference>
<evidence type="ECO:0000313" key="13">
    <source>
        <dbReference type="EMBL" id="CAD1823779.1"/>
    </source>
</evidence>
<dbReference type="InterPro" id="IPR004181">
    <property type="entry name" value="Znf_MIZ"/>
</dbReference>
<dbReference type="GO" id="GO:0061665">
    <property type="term" value="F:SUMO ligase activity"/>
    <property type="evidence" value="ECO:0007669"/>
    <property type="project" value="TreeGrafter"/>
</dbReference>
<keyword evidence="6 10" id="KW-0863">Zinc-finger</keyword>
<reference evidence="13" key="1">
    <citation type="submission" date="2020-07" db="EMBL/GenBank/DDBJ databases">
        <authorList>
            <person name="Lin J."/>
        </authorList>
    </citation>
    <scope>NUCLEOTIDE SEQUENCE</scope>
</reference>
<feature type="region of interest" description="Disordered" evidence="11">
    <location>
        <begin position="178"/>
        <end position="201"/>
    </location>
</feature>
<dbReference type="Gene3D" id="3.30.40.10">
    <property type="entry name" value="Zinc/RING finger domain, C3HC4 (zinc finger)"/>
    <property type="match status" value="1"/>
</dbReference>
<keyword evidence="7" id="KW-0833">Ubl conjugation pathway</keyword>
<comment type="similarity">
    <text evidence="3">Belongs to the NSE2 family.</text>
</comment>
<keyword evidence="5" id="KW-0479">Metal-binding</keyword>
<dbReference type="GO" id="GO:0016925">
    <property type="term" value="P:protein sumoylation"/>
    <property type="evidence" value="ECO:0007669"/>
    <property type="project" value="UniProtKB-UniPathway"/>
</dbReference>
<dbReference type="InterPro" id="IPR013083">
    <property type="entry name" value="Znf_RING/FYVE/PHD"/>
</dbReference>
<dbReference type="GO" id="GO:0005634">
    <property type="term" value="C:nucleus"/>
    <property type="evidence" value="ECO:0007669"/>
    <property type="project" value="UniProtKB-SubCell"/>
</dbReference>
<protein>
    <recommendedName>
        <fullName evidence="12">SP-RING-type domain-containing protein</fullName>
    </recommendedName>
</protein>
<evidence type="ECO:0000256" key="3">
    <source>
        <dbReference type="ARBA" id="ARBA00008212"/>
    </source>
</evidence>
<feature type="domain" description="SP-RING-type" evidence="12">
    <location>
        <begin position="331"/>
        <end position="419"/>
    </location>
</feature>
<dbReference type="PANTHER" id="PTHR21330">
    <property type="entry name" value="E3 SUMO-PROTEIN LIGASE NSE2"/>
    <property type="match status" value="1"/>
</dbReference>
<comment type="pathway">
    <text evidence="2">Protein modification; protein sumoylation.</text>
</comment>
<dbReference type="Pfam" id="PF11789">
    <property type="entry name" value="zf-Nse"/>
    <property type="match status" value="1"/>
</dbReference>
<gene>
    <name evidence="13" type="ORF">CB5_LOCUS6990</name>
</gene>
<evidence type="ECO:0000256" key="9">
    <source>
        <dbReference type="ARBA" id="ARBA00023242"/>
    </source>
</evidence>
<evidence type="ECO:0000256" key="6">
    <source>
        <dbReference type="ARBA" id="ARBA00022771"/>
    </source>
</evidence>
<keyword evidence="9" id="KW-0539">Nucleus</keyword>
<evidence type="ECO:0000256" key="1">
    <source>
        <dbReference type="ARBA" id="ARBA00004123"/>
    </source>
</evidence>
<dbReference type="CDD" id="cd16651">
    <property type="entry name" value="SPL-RING_NSE2"/>
    <property type="match status" value="1"/>
</dbReference>
<evidence type="ECO:0000256" key="4">
    <source>
        <dbReference type="ARBA" id="ARBA00022679"/>
    </source>
</evidence>
<dbReference type="PANTHER" id="PTHR21330:SF1">
    <property type="entry name" value="E3 SUMO-PROTEIN LIGASE NSE2"/>
    <property type="match status" value="1"/>
</dbReference>
<name>A0A6V7NYZ5_ANACO</name>
<evidence type="ECO:0000256" key="11">
    <source>
        <dbReference type="SAM" id="MobiDB-lite"/>
    </source>
</evidence>
<dbReference type="InterPro" id="IPR026846">
    <property type="entry name" value="Nse2(Mms21)"/>
</dbReference>
<accession>A0A6V7NYZ5</accession>
<keyword evidence="8" id="KW-0862">Zinc</keyword>
<evidence type="ECO:0000256" key="10">
    <source>
        <dbReference type="PROSITE-ProRule" id="PRU00452"/>
    </source>
</evidence>
<proteinExistence type="inferred from homology"/>
<comment type="subcellular location">
    <subcellularLocation>
        <location evidence="1">Nucleus</location>
    </subcellularLocation>
</comment>
<sequence length="439" mass="50546">MNGLEENDWLQSLYKIRELWIPMYNRRTFFAGMNTTQRSESISAFFDSFVDSTTSLKEFVIKYEKAVDNRYDKEKTEDFDSRHKSCILKIGSKIEQHAASIYTRNIFNIFQDEFVKSFHLTREKVEKNGSVCQYKVLSCFDLKDNFVVCLDLDSKAVITFYNVGQRRQIEAIDVMDMKSGKEETKSDDDDNGGLHFAPLRRRIPNHHRRRQPLLREPIPHRYSESPGIIKSVAVDLEREEKSENVKQLEEAVLELLDTYDGCARFSEAVQVVSSDYQPSDQPTDFKKLLENEVAKLKSASPSMPKTNPLYRQFKEAIWNVHHAGQPMPGEEQEDVVMTSTQCNLLNITCPLTGKPVIELTNPVRCVDCKHIYEKDPIMHYIRTMKPQPRCPVAGCPKILQVGRVVCDALLPIEIDEMRSTETAAVHSTIVEDFTEVDDE</sequence>
<dbReference type="PROSITE" id="PS51044">
    <property type="entry name" value="ZF_SP_RING"/>
    <property type="match status" value="1"/>
</dbReference>